<name>A0A0W0TBS1_9GAMM</name>
<dbReference type="GO" id="GO:0009264">
    <property type="term" value="P:deoxyribonucleotide catabolic process"/>
    <property type="evidence" value="ECO:0007669"/>
    <property type="project" value="UniProtKB-UniRule"/>
</dbReference>
<dbReference type="PATRIC" id="fig|1212489.4.peg.359"/>
<dbReference type="EMBL" id="LNXY01000003">
    <property type="protein sequence ID" value="KTC92976.1"/>
    <property type="molecule type" value="Genomic_DNA"/>
</dbReference>
<evidence type="ECO:0000256" key="4">
    <source>
        <dbReference type="ARBA" id="ARBA00023239"/>
    </source>
</evidence>
<dbReference type="RefSeq" id="WP_238583943.1">
    <property type="nucleotide sequence ID" value="NZ_LNXY01000003.1"/>
</dbReference>
<evidence type="ECO:0000313" key="8">
    <source>
        <dbReference type="EMBL" id="KTC92976.1"/>
    </source>
</evidence>
<evidence type="ECO:0000256" key="3">
    <source>
        <dbReference type="ARBA" id="ARBA00012515"/>
    </source>
</evidence>
<evidence type="ECO:0000256" key="1">
    <source>
        <dbReference type="ARBA" id="ARBA00004816"/>
    </source>
</evidence>
<dbReference type="GO" id="GO:0004139">
    <property type="term" value="F:deoxyribose-phosphate aldolase activity"/>
    <property type="evidence" value="ECO:0007669"/>
    <property type="project" value="UniProtKB-UniRule"/>
</dbReference>
<proteinExistence type="inferred from homology"/>
<dbReference type="SUPFAM" id="SSF51569">
    <property type="entry name" value="Aldolase"/>
    <property type="match status" value="1"/>
</dbReference>
<keyword evidence="5" id="KW-0704">Schiff base</keyword>
<dbReference type="PANTHER" id="PTHR10889:SF3">
    <property type="entry name" value="DEOXYRIBOSE-PHOSPHATE ALDOLASE"/>
    <property type="match status" value="1"/>
</dbReference>
<dbReference type="GO" id="GO:0005737">
    <property type="term" value="C:cytoplasm"/>
    <property type="evidence" value="ECO:0007669"/>
    <property type="project" value="InterPro"/>
</dbReference>
<evidence type="ECO:0000256" key="2">
    <source>
        <dbReference type="ARBA" id="ARBA00009473"/>
    </source>
</evidence>
<dbReference type="Gene3D" id="3.20.20.70">
    <property type="entry name" value="Aldolase class I"/>
    <property type="match status" value="1"/>
</dbReference>
<dbReference type="EC" id="4.1.2.4" evidence="3 7"/>
<keyword evidence="9" id="KW-1185">Reference proteome</keyword>
<keyword evidence="4" id="KW-0456">Lyase</keyword>
<dbReference type="InterPro" id="IPR011343">
    <property type="entry name" value="DeoC"/>
</dbReference>
<dbReference type="SMART" id="SM01133">
    <property type="entry name" value="DeoC"/>
    <property type="match status" value="1"/>
</dbReference>
<evidence type="ECO:0000313" key="9">
    <source>
        <dbReference type="Proteomes" id="UP000054736"/>
    </source>
</evidence>
<evidence type="ECO:0000256" key="7">
    <source>
        <dbReference type="NCBIfam" id="TIGR00126"/>
    </source>
</evidence>
<organism evidence="8 9">
    <name type="scientific">Legionella drozanskii LLAP-1</name>
    <dbReference type="NCBI Taxonomy" id="1212489"/>
    <lineage>
        <taxon>Bacteria</taxon>
        <taxon>Pseudomonadati</taxon>
        <taxon>Pseudomonadota</taxon>
        <taxon>Gammaproteobacteria</taxon>
        <taxon>Legionellales</taxon>
        <taxon>Legionellaceae</taxon>
        <taxon>Legionella</taxon>
    </lineage>
</organism>
<protein>
    <recommendedName>
        <fullName evidence="3 7">Deoxyribose-phosphate aldolase</fullName>
        <ecNumber evidence="3 7">4.1.2.4</ecNumber>
    </recommendedName>
</protein>
<reference evidence="8 9" key="1">
    <citation type="submission" date="2015-11" db="EMBL/GenBank/DDBJ databases">
        <title>Genomic analysis of 38 Legionella species identifies large and diverse effector repertoires.</title>
        <authorList>
            <person name="Burstein D."/>
            <person name="Amaro F."/>
            <person name="Zusman T."/>
            <person name="Lifshitz Z."/>
            <person name="Cohen O."/>
            <person name="Gilbert J.A."/>
            <person name="Pupko T."/>
            <person name="Shuman H.A."/>
            <person name="Segal G."/>
        </authorList>
    </citation>
    <scope>NUCLEOTIDE SEQUENCE [LARGE SCALE GENOMIC DNA]</scope>
    <source>
        <strain evidence="8 9">ATCC 700990</strain>
    </source>
</reference>
<dbReference type="NCBIfam" id="TIGR00126">
    <property type="entry name" value="deoC"/>
    <property type="match status" value="1"/>
</dbReference>
<dbReference type="AlphaFoldDB" id="A0A0W0TBS1"/>
<comment type="similarity">
    <text evidence="2">Belongs to the DeoC/FbaB aldolase family. DeoC type 2 subfamily.</text>
</comment>
<dbReference type="STRING" id="1212489.Ldro_0347"/>
<comment type="caution">
    <text evidence="8">The sequence shown here is derived from an EMBL/GenBank/DDBJ whole genome shotgun (WGS) entry which is preliminary data.</text>
</comment>
<gene>
    <name evidence="8" type="primary">deoC</name>
    <name evidence="8" type="ORF">Ldro_0347</name>
</gene>
<dbReference type="GO" id="GO:0016052">
    <property type="term" value="P:carbohydrate catabolic process"/>
    <property type="evidence" value="ECO:0007669"/>
    <property type="project" value="TreeGrafter"/>
</dbReference>
<dbReference type="PANTHER" id="PTHR10889">
    <property type="entry name" value="DEOXYRIBOSE-PHOSPHATE ALDOLASE"/>
    <property type="match status" value="1"/>
</dbReference>
<comment type="pathway">
    <text evidence="1">Carbohydrate degradation; 2-deoxy-D-ribose 1-phosphate degradation; D-glyceraldehyde 3-phosphate and acetaldehyde from 2-deoxy-alpha-D-ribose 1-phosphate: step 2/2.</text>
</comment>
<comment type="catalytic activity">
    <reaction evidence="6">
        <text>2-deoxy-D-ribose 5-phosphate = D-glyceraldehyde 3-phosphate + acetaldehyde</text>
        <dbReference type="Rhea" id="RHEA:12821"/>
        <dbReference type="ChEBI" id="CHEBI:15343"/>
        <dbReference type="ChEBI" id="CHEBI:59776"/>
        <dbReference type="ChEBI" id="CHEBI:62877"/>
        <dbReference type="EC" id="4.1.2.4"/>
    </reaction>
</comment>
<dbReference type="Pfam" id="PF01791">
    <property type="entry name" value="DeoC"/>
    <property type="match status" value="1"/>
</dbReference>
<evidence type="ECO:0000256" key="6">
    <source>
        <dbReference type="ARBA" id="ARBA00048791"/>
    </source>
</evidence>
<sequence length="259" mass="28731">MRIVQLISLEENYLMAYDELKTTLEFFRPTNKEVISLIDLTLLDEVASDNALSTLNHKAHRYQVAAICVFPQHIKKMISSPDIKLATVINFPEGDQSTIQVLTSIDEILSTNRINEIDYVFPHQIYLEGEEKTALLQCQQAYQLCQQAKVTFKVILETGALPSLEFIYQLSKAVIETGCDFLKTSTGKIAQGATPSAAFSILKAIIDSKANCGLKVSGGIKKPEQAFTYLALAKQMLGRDPHKSFIRIGASSLLDELVS</sequence>
<dbReference type="InterPro" id="IPR002915">
    <property type="entry name" value="DeoC/FbaB/LacD_aldolase"/>
</dbReference>
<evidence type="ECO:0000256" key="5">
    <source>
        <dbReference type="ARBA" id="ARBA00023270"/>
    </source>
</evidence>
<dbReference type="Proteomes" id="UP000054736">
    <property type="component" value="Unassembled WGS sequence"/>
</dbReference>
<dbReference type="PIRSF" id="PIRSF001357">
    <property type="entry name" value="DeoC"/>
    <property type="match status" value="1"/>
</dbReference>
<accession>A0A0W0TBS1</accession>
<dbReference type="InterPro" id="IPR013785">
    <property type="entry name" value="Aldolase_TIM"/>
</dbReference>